<sequence length="200" mass="22249">MSMYDALASGSSEPPDDSRVSDEFLGEVERKLAKRMGRRVSITKGVGILGVKVESTLGVGSSIHYLGMDWLLHREGSDAWAVFIERLIRGENCFGPLAPQAEYIEALFENFASTPRALDAGLAVVQRITAVDDACFEALDDLIARDKVYLRFDRVPRLQEFRQYLREMRAMADEIGPDRLLGKLLWHALREAIAGTSGDS</sequence>
<feature type="region of interest" description="Disordered" evidence="1">
    <location>
        <begin position="1"/>
        <end position="22"/>
    </location>
</feature>
<evidence type="ECO:0000256" key="1">
    <source>
        <dbReference type="SAM" id="MobiDB-lite"/>
    </source>
</evidence>
<evidence type="ECO:0000313" key="2">
    <source>
        <dbReference type="EMBL" id="MDQ0683667.1"/>
    </source>
</evidence>
<accession>A0ABU0PZ34</accession>
<reference evidence="2 3" key="1">
    <citation type="submission" date="2023-07" db="EMBL/GenBank/DDBJ databases">
        <title>Comparative genomics of wheat-associated soil bacteria to identify genetic determinants of phenazine resistance.</title>
        <authorList>
            <person name="Mouncey N."/>
        </authorList>
    </citation>
    <scope>NUCLEOTIDE SEQUENCE [LARGE SCALE GENOMIC DNA]</scope>
    <source>
        <strain evidence="2 3">W4I19-2</strain>
    </source>
</reference>
<evidence type="ECO:0000313" key="3">
    <source>
        <dbReference type="Proteomes" id="UP001243364"/>
    </source>
</evidence>
<proteinExistence type="predicted"/>
<dbReference type="Proteomes" id="UP001243364">
    <property type="component" value="Unassembled WGS sequence"/>
</dbReference>
<dbReference type="EMBL" id="JAUSYA010000001">
    <property type="protein sequence ID" value="MDQ0683667.1"/>
    <property type="molecule type" value="Genomic_DNA"/>
</dbReference>
<dbReference type="RefSeq" id="WP_307042659.1">
    <property type="nucleotide sequence ID" value="NZ_JAUSYA010000001.1"/>
</dbReference>
<gene>
    <name evidence="2" type="ORF">QFZ56_002630</name>
</gene>
<keyword evidence="3" id="KW-1185">Reference proteome</keyword>
<organism evidence="2 3">
    <name type="scientific">Streptomyces achromogenes</name>
    <dbReference type="NCBI Taxonomy" id="67255"/>
    <lineage>
        <taxon>Bacteria</taxon>
        <taxon>Bacillati</taxon>
        <taxon>Actinomycetota</taxon>
        <taxon>Actinomycetes</taxon>
        <taxon>Kitasatosporales</taxon>
        <taxon>Streptomycetaceae</taxon>
        <taxon>Streptomyces</taxon>
    </lineage>
</organism>
<protein>
    <submittedName>
        <fullName evidence="2">Uncharacterized protein</fullName>
    </submittedName>
</protein>
<name>A0ABU0PZ34_STRAH</name>
<comment type="caution">
    <text evidence="2">The sequence shown here is derived from an EMBL/GenBank/DDBJ whole genome shotgun (WGS) entry which is preliminary data.</text>
</comment>